<evidence type="ECO:0000256" key="1">
    <source>
        <dbReference type="ARBA" id="ARBA00006243"/>
    </source>
</evidence>
<dbReference type="PANTHER" id="PTHR30303">
    <property type="entry name" value="HYDROGENASE ISOENZYMES FORMATION PROTEIN HYPE"/>
    <property type="match status" value="1"/>
</dbReference>
<dbReference type="NCBIfam" id="TIGR02124">
    <property type="entry name" value="hypE"/>
    <property type="match status" value="1"/>
</dbReference>
<dbReference type="Pfam" id="PF00586">
    <property type="entry name" value="AIRS"/>
    <property type="match status" value="1"/>
</dbReference>
<proteinExistence type="inferred from homology"/>
<organism evidence="4 5">
    <name type="scientific">Kitasatospora aburaviensis</name>
    <dbReference type="NCBI Taxonomy" id="67265"/>
    <lineage>
        <taxon>Bacteria</taxon>
        <taxon>Bacillati</taxon>
        <taxon>Actinomycetota</taxon>
        <taxon>Actinomycetes</taxon>
        <taxon>Kitasatosporales</taxon>
        <taxon>Streptomycetaceae</taxon>
        <taxon>Kitasatospora</taxon>
    </lineage>
</organism>
<comment type="caution">
    <text evidence="4">The sequence shown here is derived from an EMBL/GenBank/DDBJ whole genome shotgun (WGS) entry which is preliminary data.</text>
</comment>
<keyword evidence="5" id="KW-1185">Reference proteome</keyword>
<feature type="domain" description="PurM-like C-terminal" evidence="3">
    <location>
        <begin position="184"/>
        <end position="327"/>
    </location>
</feature>
<protein>
    <submittedName>
        <fullName evidence="4">Hydrogenase expression/formation protein HypE</fullName>
    </submittedName>
</protein>
<dbReference type="Gene3D" id="3.90.650.10">
    <property type="entry name" value="PurM-like C-terminal domain"/>
    <property type="match status" value="1"/>
</dbReference>
<dbReference type="SUPFAM" id="SSF55326">
    <property type="entry name" value="PurM N-terminal domain-like"/>
    <property type="match status" value="1"/>
</dbReference>
<comment type="similarity">
    <text evidence="1">Belongs to the HypE family.</text>
</comment>
<dbReference type="SUPFAM" id="SSF56042">
    <property type="entry name" value="PurM C-terminal domain-like"/>
    <property type="match status" value="1"/>
</dbReference>
<dbReference type="Pfam" id="PF02769">
    <property type="entry name" value="AIRS_C"/>
    <property type="match status" value="1"/>
</dbReference>
<dbReference type="Proteomes" id="UP001596067">
    <property type="component" value="Unassembled WGS sequence"/>
</dbReference>
<dbReference type="InterPro" id="IPR016188">
    <property type="entry name" value="PurM-like_N"/>
</dbReference>
<dbReference type="InterPro" id="IPR011854">
    <property type="entry name" value="HypE"/>
</dbReference>
<dbReference type="PANTHER" id="PTHR30303:SF0">
    <property type="entry name" value="CARBAMOYL DEHYDRATASE HYPE"/>
    <property type="match status" value="1"/>
</dbReference>
<dbReference type="InterPro" id="IPR036676">
    <property type="entry name" value="PurM-like_C_sf"/>
</dbReference>
<evidence type="ECO:0000259" key="3">
    <source>
        <dbReference type="Pfam" id="PF02769"/>
    </source>
</evidence>
<sequence length="357" mass="36209">MPSEAPSGAPDFFGWSCPVPLRDHPRVVMGHGGGGAMSAELVENVFAPAFGGRVLAQLGDSAVLELGGARLAFSTDSYVVRPLFFPGGSIGDLAVNGTVNDLAMSGARAAYLSCGFILEEGVETAVVDRVARALGAAARVAGVEVATGDTKVVEAGHGDGIYLNTAGIGLVPAGVDIRPQRAVPGDVVIVSGEIGLHGVAIMSVREGLEFGVEIQSDCAALGGLVEAMLAVTPDLHVLRDPTRGGLAAALNEIASAAGVGVTVSERAIPVPPQVANACAILGLDPMYVANEGKLVAFVPREHADAVLAAMWAHPLGARAAVIGECVTAHPGMVVARTPFGGTRVVDLPLGEQLPRIC</sequence>
<evidence type="ECO:0000313" key="4">
    <source>
        <dbReference type="EMBL" id="MFC5889500.1"/>
    </source>
</evidence>
<evidence type="ECO:0000259" key="2">
    <source>
        <dbReference type="Pfam" id="PF00586"/>
    </source>
</evidence>
<dbReference type="CDD" id="cd02197">
    <property type="entry name" value="HypE"/>
    <property type="match status" value="1"/>
</dbReference>
<dbReference type="InterPro" id="IPR036921">
    <property type="entry name" value="PurM-like_N_sf"/>
</dbReference>
<reference evidence="5" key="1">
    <citation type="journal article" date="2019" name="Int. J. Syst. Evol. Microbiol.">
        <title>The Global Catalogue of Microorganisms (GCM) 10K type strain sequencing project: providing services to taxonomists for standard genome sequencing and annotation.</title>
        <authorList>
            <consortium name="The Broad Institute Genomics Platform"/>
            <consortium name="The Broad Institute Genome Sequencing Center for Infectious Disease"/>
            <person name="Wu L."/>
            <person name="Ma J."/>
        </authorList>
    </citation>
    <scope>NUCLEOTIDE SEQUENCE [LARGE SCALE GENOMIC DNA]</scope>
    <source>
        <strain evidence="5">CGMCC 4.1469</strain>
    </source>
</reference>
<dbReference type="InterPro" id="IPR010918">
    <property type="entry name" value="PurM-like_C_dom"/>
</dbReference>
<dbReference type="PIRSF" id="PIRSF005644">
    <property type="entry name" value="Hdrgns_mtr_HypE"/>
    <property type="match status" value="1"/>
</dbReference>
<dbReference type="RefSeq" id="WP_313768081.1">
    <property type="nucleotide sequence ID" value="NZ_BAAAVH010000026.1"/>
</dbReference>
<feature type="domain" description="PurM-like N-terminal" evidence="2">
    <location>
        <begin position="60"/>
        <end position="171"/>
    </location>
</feature>
<name>A0ABW1F5U8_9ACTN</name>
<accession>A0ABW1F5U8</accession>
<dbReference type="Gene3D" id="3.30.1330.10">
    <property type="entry name" value="PurM-like, N-terminal domain"/>
    <property type="match status" value="1"/>
</dbReference>
<gene>
    <name evidence="4" type="primary">hypE</name>
    <name evidence="4" type="ORF">ACFP0N_31490</name>
</gene>
<dbReference type="EMBL" id="JBHSOD010000058">
    <property type="protein sequence ID" value="MFC5889500.1"/>
    <property type="molecule type" value="Genomic_DNA"/>
</dbReference>
<evidence type="ECO:0000313" key="5">
    <source>
        <dbReference type="Proteomes" id="UP001596067"/>
    </source>
</evidence>